<keyword evidence="1" id="KW-0134">Cell wall</keyword>
<evidence type="ECO:0000256" key="6">
    <source>
        <dbReference type="SAM" id="Phobius"/>
    </source>
</evidence>
<keyword evidence="2" id="KW-0964">Secreted</keyword>
<keyword evidence="6" id="KW-0472">Membrane</keyword>
<keyword evidence="6" id="KW-0812">Transmembrane</keyword>
<keyword evidence="9" id="KW-1185">Reference proteome</keyword>
<dbReference type="EMBL" id="NGKA01000001">
    <property type="protein sequence ID" value="RSU15738.1"/>
    <property type="molecule type" value="Genomic_DNA"/>
</dbReference>
<dbReference type="AlphaFoldDB" id="A0A430B615"/>
<evidence type="ECO:0000256" key="4">
    <source>
        <dbReference type="ARBA" id="ARBA00023088"/>
    </source>
</evidence>
<evidence type="ECO:0000313" key="9">
    <source>
        <dbReference type="Proteomes" id="UP000287605"/>
    </source>
</evidence>
<sequence>MNLTNPVSLRKKPVKKSLPQTGERQSIVTIVLGTGLLFLADIVFYIKRKIT</sequence>
<evidence type="ECO:0000259" key="7">
    <source>
        <dbReference type="Pfam" id="PF00746"/>
    </source>
</evidence>
<dbReference type="Pfam" id="PF00746">
    <property type="entry name" value="Gram_pos_anchor"/>
    <property type="match status" value="1"/>
</dbReference>
<evidence type="ECO:0000256" key="1">
    <source>
        <dbReference type="ARBA" id="ARBA00022512"/>
    </source>
</evidence>
<feature type="domain" description="Gram-positive cocci surface proteins LPxTG" evidence="7">
    <location>
        <begin position="11"/>
        <end position="49"/>
    </location>
</feature>
<feature type="region of interest" description="Disordered" evidence="5">
    <location>
        <begin position="1"/>
        <end position="21"/>
    </location>
</feature>
<proteinExistence type="predicted"/>
<name>A0A430B615_9ENTE</name>
<evidence type="ECO:0000256" key="3">
    <source>
        <dbReference type="ARBA" id="ARBA00022729"/>
    </source>
</evidence>
<comment type="caution">
    <text evidence="8">The sequence shown here is derived from an EMBL/GenBank/DDBJ whole genome shotgun (WGS) entry which is preliminary data.</text>
</comment>
<dbReference type="NCBIfam" id="TIGR01167">
    <property type="entry name" value="LPXTG_anchor"/>
    <property type="match status" value="1"/>
</dbReference>
<reference evidence="8 9" key="1">
    <citation type="submission" date="2017-05" db="EMBL/GenBank/DDBJ databases">
        <title>Vagococcus spp. assemblies.</title>
        <authorList>
            <person name="Gulvik C.A."/>
        </authorList>
    </citation>
    <scope>NUCLEOTIDE SEQUENCE [LARGE SCALE GENOMIC DNA]</scope>
    <source>
        <strain evidence="8 9">CCUG 51432</strain>
    </source>
</reference>
<keyword evidence="3" id="KW-0732">Signal</keyword>
<organism evidence="8 9">
    <name type="scientific">Vagococcus elongatus</name>
    <dbReference type="NCBI Taxonomy" id="180344"/>
    <lineage>
        <taxon>Bacteria</taxon>
        <taxon>Bacillati</taxon>
        <taxon>Bacillota</taxon>
        <taxon>Bacilli</taxon>
        <taxon>Lactobacillales</taxon>
        <taxon>Enterococcaceae</taxon>
        <taxon>Vagococcus</taxon>
    </lineage>
</organism>
<evidence type="ECO:0000256" key="2">
    <source>
        <dbReference type="ARBA" id="ARBA00022525"/>
    </source>
</evidence>
<dbReference type="InterPro" id="IPR019931">
    <property type="entry name" value="LPXTG_anchor"/>
</dbReference>
<feature type="transmembrane region" description="Helical" evidence="6">
    <location>
        <begin position="27"/>
        <end position="46"/>
    </location>
</feature>
<keyword evidence="6" id="KW-1133">Transmembrane helix</keyword>
<evidence type="ECO:0000313" key="8">
    <source>
        <dbReference type="EMBL" id="RSU15738.1"/>
    </source>
</evidence>
<evidence type="ECO:0000256" key="5">
    <source>
        <dbReference type="SAM" id="MobiDB-lite"/>
    </source>
</evidence>
<protein>
    <recommendedName>
        <fullName evidence="7">Gram-positive cocci surface proteins LPxTG domain-containing protein</fullName>
    </recommendedName>
</protein>
<keyword evidence="4" id="KW-0572">Peptidoglycan-anchor</keyword>
<gene>
    <name evidence="8" type="ORF">CBF29_01315</name>
</gene>
<dbReference type="Proteomes" id="UP000287605">
    <property type="component" value="Unassembled WGS sequence"/>
</dbReference>
<accession>A0A430B615</accession>